<sequence>MLRGSDMHNYCRAWGNGRGKRSEEEEKEKSGGRRRGAVAGGGGRGGVSELPSSTAQHAAGRARPPRIWGETFWMNG</sequence>
<proteinExistence type="predicted"/>
<feature type="region of interest" description="Disordered" evidence="1">
    <location>
        <begin position="1"/>
        <end position="76"/>
    </location>
</feature>
<dbReference type="Proteomes" id="UP001189429">
    <property type="component" value="Unassembled WGS sequence"/>
</dbReference>
<accession>A0ABN9XTT8</accession>
<dbReference type="EMBL" id="CAUYUJ010021215">
    <property type="protein sequence ID" value="CAK0903379.1"/>
    <property type="molecule type" value="Genomic_DNA"/>
</dbReference>
<evidence type="ECO:0000313" key="2">
    <source>
        <dbReference type="EMBL" id="CAK0903379.1"/>
    </source>
</evidence>
<comment type="caution">
    <text evidence="2">The sequence shown here is derived from an EMBL/GenBank/DDBJ whole genome shotgun (WGS) entry which is preliminary data.</text>
</comment>
<protein>
    <submittedName>
        <fullName evidence="2">Uncharacterized protein</fullName>
    </submittedName>
</protein>
<keyword evidence="3" id="KW-1185">Reference proteome</keyword>
<name>A0ABN9XTT8_9DINO</name>
<organism evidence="2 3">
    <name type="scientific">Prorocentrum cordatum</name>
    <dbReference type="NCBI Taxonomy" id="2364126"/>
    <lineage>
        <taxon>Eukaryota</taxon>
        <taxon>Sar</taxon>
        <taxon>Alveolata</taxon>
        <taxon>Dinophyceae</taxon>
        <taxon>Prorocentrales</taxon>
        <taxon>Prorocentraceae</taxon>
        <taxon>Prorocentrum</taxon>
    </lineage>
</organism>
<feature type="compositionally biased region" description="Basic and acidic residues" evidence="1">
    <location>
        <begin position="20"/>
        <end position="31"/>
    </location>
</feature>
<evidence type="ECO:0000256" key="1">
    <source>
        <dbReference type="SAM" id="MobiDB-lite"/>
    </source>
</evidence>
<gene>
    <name evidence="2" type="ORF">PCOR1329_LOCUS79715</name>
</gene>
<reference evidence="2" key="1">
    <citation type="submission" date="2023-10" db="EMBL/GenBank/DDBJ databases">
        <authorList>
            <person name="Chen Y."/>
            <person name="Shah S."/>
            <person name="Dougan E. K."/>
            <person name="Thang M."/>
            <person name="Chan C."/>
        </authorList>
    </citation>
    <scope>NUCLEOTIDE SEQUENCE [LARGE SCALE GENOMIC DNA]</scope>
</reference>
<evidence type="ECO:0000313" key="3">
    <source>
        <dbReference type="Proteomes" id="UP001189429"/>
    </source>
</evidence>